<evidence type="ECO:0000313" key="7">
    <source>
        <dbReference type="EMBL" id="ORC32946.1"/>
    </source>
</evidence>
<dbReference type="InterPro" id="IPR001851">
    <property type="entry name" value="ABC_transp_permease"/>
</dbReference>
<evidence type="ECO:0000256" key="5">
    <source>
        <dbReference type="ARBA" id="ARBA00023136"/>
    </source>
</evidence>
<sequence length="332" mass="35257">MKETMYGSPNLIQKWKEKGNKLLSYTSQVEIVMTIAFILLCLVLTILTPRFLTIRNFRNLFWQATFLGIIAIGQTLVILTGGIDLSVGSNAAVAAMFGGIVMQQFGVIPGVVAMLLLGTLVGVIKGFLVAYARLAAFIVTLGFLSIGRSATYLLTDGRSLVGLPEAYRFFGNAEIGSVPLYLIVFIVLFGMAYFMLKQTKVGLYIYAIGSNEEAAHLSGVRVRFYTALTYAITGFLCAVSGLILTSRLGAVDPDTGINIELNAIAAVVIGGTSLAGGKGGLLGTLIGIAIITVLNNGLNLLGVSPFWQGAAVGVVIIFSVLLDSIIRQLKST</sequence>
<feature type="transmembrane region" description="Helical" evidence="6">
    <location>
        <begin position="256"/>
        <end position="274"/>
    </location>
</feature>
<feature type="transmembrane region" description="Helical" evidence="6">
    <location>
        <begin position="60"/>
        <end position="83"/>
    </location>
</feature>
<feature type="transmembrane region" description="Helical" evidence="6">
    <location>
        <begin position="224"/>
        <end position="244"/>
    </location>
</feature>
<dbReference type="GO" id="GO:0005886">
    <property type="term" value="C:plasma membrane"/>
    <property type="evidence" value="ECO:0007669"/>
    <property type="project" value="UniProtKB-SubCell"/>
</dbReference>
<evidence type="ECO:0000256" key="4">
    <source>
        <dbReference type="ARBA" id="ARBA00022989"/>
    </source>
</evidence>
<feature type="transmembrane region" description="Helical" evidence="6">
    <location>
        <begin position="306"/>
        <end position="326"/>
    </location>
</feature>
<reference evidence="7 8" key="1">
    <citation type="submission" date="2017-03" db="EMBL/GenBank/DDBJ databases">
        <title>Draft Genome sequence of Marispirochaeta sp. strain JC444.</title>
        <authorList>
            <person name="Shivani Y."/>
            <person name="Subhash Y."/>
            <person name="Sasikala C."/>
            <person name="Ramana C."/>
        </authorList>
    </citation>
    <scope>NUCLEOTIDE SEQUENCE [LARGE SCALE GENOMIC DNA]</scope>
    <source>
        <strain evidence="7 8">JC444</strain>
    </source>
</reference>
<accession>A0A1Y1RW14</accession>
<feature type="transmembrane region" description="Helical" evidence="6">
    <location>
        <begin position="175"/>
        <end position="196"/>
    </location>
</feature>
<comment type="subcellular location">
    <subcellularLocation>
        <location evidence="1">Cell membrane</location>
        <topology evidence="1">Multi-pass membrane protein</topology>
    </subcellularLocation>
</comment>
<dbReference type="AlphaFoldDB" id="A0A1Y1RW14"/>
<dbReference type="PANTHER" id="PTHR32196">
    <property type="entry name" value="ABC TRANSPORTER PERMEASE PROTEIN YPHD-RELATED-RELATED"/>
    <property type="match status" value="1"/>
</dbReference>
<feature type="transmembrane region" description="Helical" evidence="6">
    <location>
        <begin position="31"/>
        <end position="48"/>
    </location>
</feature>
<keyword evidence="5 6" id="KW-0472">Membrane</keyword>
<dbReference type="EMBL" id="MWQY01000018">
    <property type="protein sequence ID" value="ORC32946.1"/>
    <property type="molecule type" value="Genomic_DNA"/>
</dbReference>
<dbReference type="CDD" id="cd06579">
    <property type="entry name" value="TM_PBP1_transp_AraH_like"/>
    <property type="match status" value="1"/>
</dbReference>
<keyword evidence="2" id="KW-1003">Cell membrane</keyword>
<proteinExistence type="predicted"/>
<feature type="transmembrane region" description="Helical" evidence="6">
    <location>
        <begin position="281"/>
        <end position="300"/>
    </location>
</feature>
<evidence type="ECO:0000256" key="2">
    <source>
        <dbReference type="ARBA" id="ARBA00022475"/>
    </source>
</evidence>
<feature type="transmembrane region" description="Helical" evidence="6">
    <location>
        <begin position="134"/>
        <end position="155"/>
    </location>
</feature>
<dbReference type="PANTHER" id="PTHR32196:SF72">
    <property type="entry name" value="RIBOSE IMPORT PERMEASE PROTEIN RBSC"/>
    <property type="match status" value="1"/>
</dbReference>
<dbReference type="Pfam" id="PF02653">
    <property type="entry name" value="BPD_transp_2"/>
    <property type="match status" value="1"/>
</dbReference>
<comment type="caution">
    <text evidence="7">The sequence shown here is derived from an EMBL/GenBank/DDBJ whole genome shotgun (WGS) entry which is preliminary data.</text>
</comment>
<evidence type="ECO:0000256" key="3">
    <source>
        <dbReference type="ARBA" id="ARBA00022692"/>
    </source>
</evidence>
<gene>
    <name evidence="7" type="ORF">B4O97_14940</name>
</gene>
<dbReference type="STRING" id="1963862.B4O97_14940"/>
<keyword evidence="4 6" id="KW-1133">Transmembrane helix</keyword>
<name>A0A1Y1RW14_9SPIO</name>
<feature type="transmembrane region" description="Helical" evidence="6">
    <location>
        <begin position="95"/>
        <end position="122"/>
    </location>
</feature>
<dbReference type="GO" id="GO:0022857">
    <property type="term" value="F:transmembrane transporter activity"/>
    <property type="evidence" value="ECO:0007669"/>
    <property type="project" value="InterPro"/>
</dbReference>
<evidence type="ECO:0000256" key="1">
    <source>
        <dbReference type="ARBA" id="ARBA00004651"/>
    </source>
</evidence>
<organism evidence="7 8">
    <name type="scientific">Marispirochaeta aestuarii</name>
    <dbReference type="NCBI Taxonomy" id="1963862"/>
    <lineage>
        <taxon>Bacteria</taxon>
        <taxon>Pseudomonadati</taxon>
        <taxon>Spirochaetota</taxon>
        <taxon>Spirochaetia</taxon>
        <taxon>Spirochaetales</taxon>
        <taxon>Spirochaetaceae</taxon>
        <taxon>Marispirochaeta</taxon>
    </lineage>
</organism>
<evidence type="ECO:0008006" key="9">
    <source>
        <dbReference type="Google" id="ProtNLM"/>
    </source>
</evidence>
<keyword evidence="8" id="KW-1185">Reference proteome</keyword>
<dbReference type="Proteomes" id="UP000192343">
    <property type="component" value="Unassembled WGS sequence"/>
</dbReference>
<dbReference type="OrthoDB" id="368246at2"/>
<dbReference type="RefSeq" id="WP_083052028.1">
    <property type="nucleotide sequence ID" value="NZ_MWQY01000018.1"/>
</dbReference>
<evidence type="ECO:0000256" key="6">
    <source>
        <dbReference type="SAM" id="Phobius"/>
    </source>
</evidence>
<keyword evidence="3 6" id="KW-0812">Transmembrane</keyword>
<protein>
    <recommendedName>
        <fullName evidence="9">Sugar ABC transporter permease</fullName>
    </recommendedName>
</protein>
<evidence type="ECO:0000313" key="8">
    <source>
        <dbReference type="Proteomes" id="UP000192343"/>
    </source>
</evidence>